<dbReference type="Proteomes" id="UP001209878">
    <property type="component" value="Unassembled WGS sequence"/>
</dbReference>
<evidence type="ECO:0000313" key="3">
    <source>
        <dbReference type="EMBL" id="KAK2189928.1"/>
    </source>
</evidence>
<dbReference type="InterPro" id="IPR000488">
    <property type="entry name" value="Death_dom"/>
</dbReference>
<organism evidence="3 4">
    <name type="scientific">Ridgeia piscesae</name>
    <name type="common">Tubeworm</name>
    <dbReference type="NCBI Taxonomy" id="27915"/>
    <lineage>
        <taxon>Eukaryota</taxon>
        <taxon>Metazoa</taxon>
        <taxon>Spiralia</taxon>
        <taxon>Lophotrochozoa</taxon>
        <taxon>Annelida</taxon>
        <taxon>Polychaeta</taxon>
        <taxon>Sedentaria</taxon>
        <taxon>Canalipalpata</taxon>
        <taxon>Sabellida</taxon>
        <taxon>Siboglinidae</taxon>
        <taxon>Ridgeia</taxon>
    </lineage>
</organism>
<evidence type="ECO:0000256" key="1">
    <source>
        <dbReference type="SAM" id="MobiDB-lite"/>
    </source>
</evidence>
<evidence type="ECO:0000259" key="2">
    <source>
        <dbReference type="PROSITE" id="PS50017"/>
    </source>
</evidence>
<accession>A0AAD9P865</accession>
<evidence type="ECO:0000313" key="4">
    <source>
        <dbReference type="Proteomes" id="UP001209878"/>
    </source>
</evidence>
<sequence length="609" mass="67122">MESTYPSDFSRLTPRTTLGMKRTPSTRSRADTTVWHSPCKAARAGTWQVLDSEYRIELDDRGSYSVLVPRQGASAAADGRRWYRGVWDLVSATLHECKVGVARLYPYVRFSMVCQAVLQTDGLDSRSFGLVVVCHRSDTPAPPGDATGRLVGGTIKPKLVAPVDNVLLLEWSLFVSSSPVGVDVKCPSSTRHRVNKATTRKIIFLHQEDLCTGLELRYVTQNVTLSKTELNFCGREFEKQFACRFKGDIKDGVFGKVLVDHVDNNGVVTPIFDFNLTKGSDQRSDCLAPTGAREDVKAEEEWSLVTVKELAAMLRVSEDDKWAACARRLGFTEREVRVHLARAKDPFAAMFAAFKARDGRPEEFVQTLYLVSRMANVDTTTDSDYSSGWSSFSGTSSGIARSAFGEDPEEGYHDGEEEDGACDAATIKVSDLHDLIPATSSLCLTPPATPSKKRSNASEDELAPQKKKCRLLKFDETNAAQHPSASCSSDDVSGNAQRDDDVMIQGGCQGEISSSIAWQVSAQVDGQWKSLGRALALPETELMCIEQANRGDRQQCAYQTLLRWRHLHPQRYTCGVLYQALCDCSSAEAARRCCGGSDVKQTPCWHCES</sequence>
<dbReference type="GO" id="GO:0007165">
    <property type="term" value="P:signal transduction"/>
    <property type="evidence" value="ECO:0007669"/>
    <property type="project" value="InterPro"/>
</dbReference>
<proteinExistence type="predicted"/>
<dbReference type="Gene3D" id="1.10.533.10">
    <property type="entry name" value="Death Domain, Fas"/>
    <property type="match status" value="1"/>
</dbReference>
<dbReference type="CDD" id="cd01670">
    <property type="entry name" value="Death"/>
    <property type="match status" value="1"/>
</dbReference>
<keyword evidence="4" id="KW-1185">Reference proteome</keyword>
<feature type="domain" description="Death" evidence="2">
    <location>
        <begin position="527"/>
        <end position="581"/>
    </location>
</feature>
<gene>
    <name evidence="3" type="ORF">NP493_93g02004</name>
</gene>
<feature type="region of interest" description="Disordered" evidence="1">
    <location>
        <begin position="481"/>
        <end position="500"/>
    </location>
</feature>
<dbReference type="EMBL" id="JAODUO010000093">
    <property type="protein sequence ID" value="KAK2189928.1"/>
    <property type="molecule type" value="Genomic_DNA"/>
</dbReference>
<name>A0AAD9P865_RIDPI</name>
<dbReference type="Pfam" id="PF00531">
    <property type="entry name" value="Death"/>
    <property type="match status" value="1"/>
</dbReference>
<feature type="region of interest" description="Disordered" evidence="1">
    <location>
        <begin position="443"/>
        <end position="464"/>
    </location>
</feature>
<dbReference type="InterPro" id="IPR011029">
    <property type="entry name" value="DEATH-like_dom_sf"/>
</dbReference>
<protein>
    <recommendedName>
        <fullName evidence="2">Death domain-containing protein</fullName>
    </recommendedName>
</protein>
<reference evidence="3" key="1">
    <citation type="journal article" date="2023" name="Mol. Biol. Evol.">
        <title>Third-Generation Sequencing Reveals the Adaptive Role of the Epigenome in Three Deep-Sea Polychaetes.</title>
        <authorList>
            <person name="Perez M."/>
            <person name="Aroh O."/>
            <person name="Sun Y."/>
            <person name="Lan Y."/>
            <person name="Juniper S.K."/>
            <person name="Young C.R."/>
            <person name="Angers B."/>
            <person name="Qian P.Y."/>
        </authorList>
    </citation>
    <scope>NUCLEOTIDE SEQUENCE</scope>
    <source>
        <strain evidence="3">R07B-5</strain>
    </source>
</reference>
<feature type="compositionally biased region" description="Polar residues" evidence="1">
    <location>
        <begin position="481"/>
        <end position="496"/>
    </location>
</feature>
<comment type="caution">
    <text evidence="3">The sequence shown here is derived from an EMBL/GenBank/DDBJ whole genome shotgun (WGS) entry which is preliminary data.</text>
</comment>
<dbReference type="AlphaFoldDB" id="A0AAD9P865"/>
<dbReference type="PROSITE" id="PS50017">
    <property type="entry name" value="DEATH_DOMAIN"/>
    <property type="match status" value="1"/>
</dbReference>
<feature type="region of interest" description="Disordered" evidence="1">
    <location>
        <begin position="1"/>
        <end position="29"/>
    </location>
</feature>
<dbReference type="SUPFAM" id="SSF47986">
    <property type="entry name" value="DEATH domain"/>
    <property type="match status" value="1"/>
</dbReference>